<dbReference type="GO" id="GO:0003824">
    <property type="term" value="F:catalytic activity"/>
    <property type="evidence" value="ECO:0007669"/>
    <property type="project" value="InterPro"/>
</dbReference>
<dbReference type="AlphaFoldDB" id="A0A8H5T6S1"/>
<accession>A0A8H5T6S1</accession>
<sequence length="350" mass="40012">MSSRRLASYIERLQSIDPQTSHPPDRPFNNATAKKPPLLQPHGVNHVLLFPGSFNPPHQGHLDLLKHVFDNAGADLNIIAAIIIVTDDDRLEMKMKDKDTSIILPREQRVNLWRGNGIPVDWAWVYDNTEVSWPEFRANLVRELRRDRIELKFMLLCGPDAITGDGGYNPECWDCPDSITSDVSRPVDFRYPNTLRQLAGCTPWEKLRYDGFQLEQQIRVKFKGQRDSGQSSLENYEMEEANRKTAAETELTKVINKLDVISVCRQQRAKKRGTVRFLPCNLEKRPSDAPSSTKIRKIIERSPQGELKGKLEGVALHPELLVEYLKDLTSPIKRVPLKEEAEKKVCDNIV</sequence>
<dbReference type="EMBL" id="JAAGWQ010000143">
    <property type="protein sequence ID" value="KAF5663660.1"/>
    <property type="molecule type" value="Genomic_DNA"/>
</dbReference>
<evidence type="ECO:0000259" key="2">
    <source>
        <dbReference type="Pfam" id="PF01467"/>
    </source>
</evidence>
<proteinExistence type="predicted"/>
<dbReference type="OrthoDB" id="3558741at2759"/>
<name>A0A8H5T6S1_FUSHE</name>
<comment type="caution">
    <text evidence="3">The sequence shown here is derived from an EMBL/GenBank/DDBJ whole genome shotgun (WGS) entry which is preliminary data.</text>
</comment>
<feature type="domain" description="Cytidyltransferase-like" evidence="2">
    <location>
        <begin position="49"/>
        <end position="163"/>
    </location>
</feature>
<protein>
    <recommendedName>
        <fullName evidence="2">Cytidyltransferase-like domain-containing protein</fullName>
    </recommendedName>
</protein>
<dbReference type="Proteomes" id="UP000567885">
    <property type="component" value="Unassembled WGS sequence"/>
</dbReference>
<evidence type="ECO:0000313" key="3">
    <source>
        <dbReference type="EMBL" id="KAF5663660.1"/>
    </source>
</evidence>
<dbReference type="Pfam" id="PF01467">
    <property type="entry name" value="CTP_transf_like"/>
    <property type="match status" value="1"/>
</dbReference>
<evidence type="ECO:0000313" key="4">
    <source>
        <dbReference type="Proteomes" id="UP000567885"/>
    </source>
</evidence>
<dbReference type="InterPro" id="IPR014729">
    <property type="entry name" value="Rossmann-like_a/b/a_fold"/>
</dbReference>
<dbReference type="Gene3D" id="3.40.50.620">
    <property type="entry name" value="HUPs"/>
    <property type="match status" value="1"/>
</dbReference>
<organism evidence="3 4">
    <name type="scientific">Fusarium heterosporum</name>
    <dbReference type="NCBI Taxonomy" id="42747"/>
    <lineage>
        <taxon>Eukaryota</taxon>
        <taxon>Fungi</taxon>
        <taxon>Dikarya</taxon>
        <taxon>Ascomycota</taxon>
        <taxon>Pezizomycotina</taxon>
        <taxon>Sordariomycetes</taxon>
        <taxon>Hypocreomycetidae</taxon>
        <taxon>Hypocreales</taxon>
        <taxon>Nectriaceae</taxon>
        <taxon>Fusarium</taxon>
        <taxon>Fusarium heterosporum species complex</taxon>
    </lineage>
</organism>
<gene>
    <name evidence="3" type="ORF">FHETE_7365</name>
</gene>
<reference evidence="3 4" key="1">
    <citation type="submission" date="2020-05" db="EMBL/GenBank/DDBJ databases">
        <title>Identification and distribution of gene clusters putatively required for synthesis of sphingolipid metabolism inhibitors in phylogenetically diverse species of the filamentous fungus Fusarium.</title>
        <authorList>
            <person name="Kim H.-S."/>
            <person name="Busman M."/>
            <person name="Brown D.W."/>
            <person name="Divon H."/>
            <person name="Uhlig S."/>
            <person name="Proctor R.H."/>
        </authorList>
    </citation>
    <scope>NUCLEOTIDE SEQUENCE [LARGE SCALE GENOMIC DNA]</scope>
    <source>
        <strain evidence="3 4">NRRL 20693</strain>
    </source>
</reference>
<dbReference type="SUPFAM" id="SSF52374">
    <property type="entry name" value="Nucleotidylyl transferase"/>
    <property type="match status" value="1"/>
</dbReference>
<feature type="region of interest" description="Disordered" evidence="1">
    <location>
        <begin position="13"/>
        <end position="35"/>
    </location>
</feature>
<evidence type="ECO:0000256" key="1">
    <source>
        <dbReference type="SAM" id="MobiDB-lite"/>
    </source>
</evidence>
<dbReference type="InterPro" id="IPR004821">
    <property type="entry name" value="Cyt_trans-like"/>
</dbReference>
<keyword evidence="4" id="KW-1185">Reference proteome</keyword>